<evidence type="ECO:0000313" key="3">
    <source>
        <dbReference type="EMBL" id="EWC76536.1"/>
    </source>
</evidence>
<evidence type="ECO:0000256" key="1">
    <source>
        <dbReference type="SAM" id="Phobius"/>
    </source>
</evidence>
<gene>
    <name evidence="3" type="ORF">C923_02763</name>
</gene>
<feature type="chain" id="PRO_5004894789" evidence="2">
    <location>
        <begin position="23"/>
        <end position="343"/>
    </location>
</feature>
<proteinExistence type="predicted"/>
<feature type="transmembrane region" description="Helical" evidence="1">
    <location>
        <begin position="302"/>
        <end position="323"/>
    </location>
</feature>
<protein>
    <submittedName>
        <fullName evidence="3">Surface antigen</fullName>
    </submittedName>
</protein>
<keyword evidence="1" id="KW-1133">Transmembrane helix</keyword>
<dbReference type="Proteomes" id="UP000030697">
    <property type="component" value="Unassembled WGS sequence"/>
</dbReference>
<dbReference type="NCBIfam" id="TIGR01477">
    <property type="entry name" value="RIFIN"/>
    <property type="match status" value="1"/>
</dbReference>
<feature type="signal peptide" evidence="2">
    <location>
        <begin position="1"/>
        <end position="22"/>
    </location>
</feature>
<dbReference type="InterPro" id="IPR006373">
    <property type="entry name" value="VSA_Rifin"/>
</dbReference>
<dbReference type="AlphaFoldDB" id="W7JYB6"/>
<keyword evidence="2" id="KW-0732">Signal</keyword>
<reference evidence="3 4" key="1">
    <citation type="submission" date="2013-02" db="EMBL/GenBank/DDBJ databases">
        <title>The Genome Sequence of Plasmodium falciparum UGT5.1.</title>
        <authorList>
            <consortium name="The Broad Institute Genome Sequencing Platform"/>
            <consortium name="The Broad Institute Genome Sequencing Center for Infectious Disease"/>
            <person name="Neafsey D."/>
            <person name="Cheeseman I."/>
            <person name="Volkman S."/>
            <person name="Adams J."/>
            <person name="Walker B."/>
            <person name="Young S.K."/>
            <person name="Zeng Q."/>
            <person name="Gargeya S."/>
            <person name="Fitzgerald M."/>
            <person name="Haas B."/>
            <person name="Abouelleil A."/>
            <person name="Alvarado L."/>
            <person name="Arachchi H.M."/>
            <person name="Berlin A.M."/>
            <person name="Chapman S.B."/>
            <person name="Dewar J."/>
            <person name="Goldberg J."/>
            <person name="Griggs A."/>
            <person name="Gujja S."/>
            <person name="Hansen M."/>
            <person name="Howarth C."/>
            <person name="Imamovic A."/>
            <person name="Larimer J."/>
            <person name="McCowan C."/>
            <person name="Murphy C."/>
            <person name="Neiman D."/>
            <person name="Pearson M."/>
            <person name="Priest M."/>
            <person name="Roberts A."/>
            <person name="Saif S."/>
            <person name="Shea T."/>
            <person name="Sisk P."/>
            <person name="Sykes S."/>
            <person name="Wortman J."/>
            <person name="Nusbaum C."/>
            <person name="Birren B."/>
        </authorList>
    </citation>
    <scope>NUCLEOTIDE SEQUENCE [LARGE SCALE GENOMIC DNA]</scope>
    <source>
        <strain evidence="3 4">UGT5.1</strain>
    </source>
</reference>
<evidence type="ECO:0000256" key="2">
    <source>
        <dbReference type="SAM" id="SignalP"/>
    </source>
</evidence>
<organism evidence="3 4">
    <name type="scientific">Plasmodium falciparum UGT5.1</name>
    <dbReference type="NCBI Taxonomy" id="1237627"/>
    <lineage>
        <taxon>Eukaryota</taxon>
        <taxon>Sar</taxon>
        <taxon>Alveolata</taxon>
        <taxon>Apicomplexa</taxon>
        <taxon>Aconoidasida</taxon>
        <taxon>Haemosporida</taxon>
        <taxon>Plasmodiidae</taxon>
        <taxon>Plasmodium</taxon>
        <taxon>Plasmodium (Laverania)</taxon>
    </lineage>
</organism>
<sequence length="343" mass="38381">MKVHYFNILLIALPLNILVSSPQKNPSITQKRPTTRLLCECELYSTTNYDNDPQMKSVIDNFNKQTQQRLHEYDERMKTTRQECKEQCDKEIQKIILKDKLEKELMDKFATLHTDIQSDAIPTCVCEKSIADKTEKLCLKCGYGIGSNVPLVGLINGLTFYASVLKYAVDSGISEGARVVASETLRMVTELLTKSFSGIDMMEIDLASIMTKSTTTPMHLALAVDGAVQKACNLSATASHFVLPDICLTPNIEQTNLYLKVAGIAGEASKFGKAAGTVAAEDAKLKAWNAAFTWEKFLCSPLGISIIVTVCIVVMLIIIYLILRYRRKKKMKKKIKYLKLFKE</sequence>
<keyword evidence="1" id="KW-0472">Membrane</keyword>
<dbReference type="EMBL" id="KE124567">
    <property type="protein sequence ID" value="EWC76536.1"/>
    <property type="molecule type" value="Genomic_DNA"/>
</dbReference>
<accession>W7JYB6</accession>
<evidence type="ECO:0000313" key="4">
    <source>
        <dbReference type="Proteomes" id="UP000030697"/>
    </source>
</evidence>
<dbReference type="Pfam" id="PF02009">
    <property type="entry name" value="RIFIN"/>
    <property type="match status" value="1"/>
</dbReference>
<name>W7JYB6_PLAFA</name>
<keyword evidence="1" id="KW-0812">Transmembrane</keyword>